<comment type="similarity">
    <text evidence="4">Belongs to the arginase family.</text>
</comment>
<dbReference type="GO" id="GO:0005737">
    <property type="term" value="C:cytoplasm"/>
    <property type="evidence" value="ECO:0007669"/>
    <property type="project" value="TreeGrafter"/>
</dbReference>
<dbReference type="InterPro" id="IPR006035">
    <property type="entry name" value="Ureohydrolase"/>
</dbReference>
<dbReference type="InterPro" id="IPR023696">
    <property type="entry name" value="Ureohydrolase_dom_sf"/>
</dbReference>
<dbReference type="GO" id="GO:0004053">
    <property type="term" value="F:arginase activity"/>
    <property type="evidence" value="ECO:0007669"/>
    <property type="project" value="TreeGrafter"/>
</dbReference>
<keyword evidence="3" id="KW-0464">Manganese</keyword>
<dbReference type="EMBL" id="JAAKZF010000010">
    <property type="protein sequence ID" value="NGO51579.1"/>
    <property type="molecule type" value="Genomic_DNA"/>
</dbReference>
<dbReference type="SUPFAM" id="SSF52768">
    <property type="entry name" value="Arginase/deacetylase"/>
    <property type="match status" value="1"/>
</dbReference>
<dbReference type="PROSITE" id="PS51409">
    <property type="entry name" value="ARGINASE_2"/>
    <property type="match status" value="1"/>
</dbReference>
<keyword evidence="2" id="KW-0378">Hydrolase</keyword>
<evidence type="ECO:0000256" key="4">
    <source>
        <dbReference type="PROSITE-ProRule" id="PRU00742"/>
    </source>
</evidence>
<dbReference type="Proteomes" id="UP001642900">
    <property type="component" value="Unassembled WGS sequence"/>
</dbReference>
<dbReference type="GO" id="GO:0030145">
    <property type="term" value="F:manganese ion binding"/>
    <property type="evidence" value="ECO:0007669"/>
    <property type="project" value="TreeGrafter"/>
</dbReference>
<reference evidence="5 6" key="1">
    <citation type="submission" date="2020-02" db="EMBL/GenBank/DDBJ databases">
        <title>Genome sequence of strain CCNWXJ40-4.</title>
        <authorList>
            <person name="Gao J."/>
            <person name="Sun J."/>
        </authorList>
    </citation>
    <scope>NUCLEOTIDE SEQUENCE [LARGE SCALE GENOMIC DNA]</scope>
    <source>
        <strain evidence="5 6">CCNWXJ 40-4</strain>
    </source>
</reference>
<accession>A0A6G4WAF3</accession>
<dbReference type="AlphaFoldDB" id="A0A6G4WAF3"/>
<evidence type="ECO:0000256" key="2">
    <source>
        <dbReference type="ARBA" id="ARBA00022801"/>
    </source>
</evidence>
<protein>
    <submittedName>
        <fullName evidence="5">Arginase family protein</fullName>
    </submittedName>
</protein>
<keyword evidence="6" id="KW-1185">Reference proteome</keyword>
<proteinExistence type="inferred from homology"/>
<dbReference type="CDD" id="cd09999">
    <property type="entry name" value="Arginase-like_1"/>
    <property type="match status" value="1"/>
</dbReference>
<sequence length="292" mass="30920">MKARTILEAPSRLGLSSTGVEMLPKALLAAGFAEKIGAQRGGKVPPPPHDEKVDAATGVLNLAGIAAYTVTLADAIEPLLAGDEMPVVLGGDCSILLGCLLAARRRGRSGLLFLDGHADFFQPSAEPKGEVASMELAIAVGRHDTVLARPEGRSPLIREEDVVAFGRRDEQDSDEHGSQRIEDSGIELINLTRIRDAGIAAATDQALDRLAGFDGFWLHLDADVLDAEIMPAVDHIVEGGLAWDELIHVLRRAFATGRVLGMDITILNPALDKDGSIVARFVDAVASGMKAD</sequence>
<gene>
    <name evidence="5" type="ORF">G6N73_10375</name>
</gene>
<dbReference type="PANTHER" id="PTHR43782">
    <property type="entry name" value="ARGINASE"/>
    <property type="match status" value="1"/>
</dbReference>
<dbReference type="Pfam" id="PF00491">
    <property type="entry name" value="Arginase"/>
    <property type="match status" value="1"/>
</dbReference>
<organism evidence="5 6">
    <name type="scientific">Allomesorhizobium camelthorni</name>
    <dbReference type="NCBI Taxonomy" id="475069"/>
    <lineage>
        <taxon>Bacteria</taxon>
        <taxon>Pseudomonadati</taxon>
        <taxon>Pseudomonadota</taxon>
        <taxon>Alphaproteobacteria</taxon>
        <taxon>Hyphomicrobiales</taxon>
        <taxon>Phyllobacteriaceae</taxon>
        <taxon>Allomesorhizobium</taxon>
    </lineage>
</organism>
<dbReference type="RefSeq" id="WP_165027212.1">
    <property type="nucleotide sequence ID" value="NZ_JAAKZF010000010.1"/>
</dbReference>
<evidence type="ECO:0000313" key="6">
    <source>
        <dbReference type="Proteomes" id="UP001642900"/>
    </source>
</evidence>
<comment type="caution">
    <text evidence="5">The sequence shown here is derived from an EMBL/GenBank/DDBJ whole genome shotgun (WGS) entry which is preliminary data.</text>
</comment>
<dbReference type="Gene3D" id="3.40.800.10">
    <property type="entry name" value="Ureohydrolase domain"/>
    <property type="match status" value="1"/>
</dbReference>
<evidence type="ECO:0000313" key="5">
    <source>
        <dbReference type="EMBL" id="NGO51579.1"/>
    </source>
</evidence>
<dbReference type="PRINTS" id="PR00116">
    <property type="entry name" value="ARGINASE"/>
</dbReference>
<evidence type="ECO:0000256" key="1">
    <source>
        <dbReference type="ARBA" id="ARBA00022723"/>
    </source>
</evidence>
<name>A0A6G4WAF3_9HYPH</name>
<keyword evidence="1" id="KW-0479">Metal-binding</keyword>
<dbReference type="PANTHER" id="PTHR43782:SF3">
    <property type="entry name" value="ARGINASE"/>
    <property type="match status" value="1"/>
</dbReference>
<evidence type="ECO:0000256" key="3">
    <source>
        <dbReference type="ARBA" id="ARBA00023211"/>
    </source>
</evidence>